<dbReference type="Proteomes" id="UP001054837">
    <property type="component" value="Unassembled WGS sequence"/>
</dbReference>
<sequence>MEGLLKQKRIAKDNEFDKYEQEMHELFDKLTSLKITLNDELEKLRKNENSSNACQNKVNTNASKTLSSFPEFKVHRGLLIDSASQGSFNRESCVNLVQLNRTKANISVDGLSSQKVGRVAGSVKSQITSQFNKNASITVDALIMPKITCDLPQCPVDASVLKTFKQLQLADVNCHQPGPIDIRLGADVFGENMLRNLRFRINFRLGNSRKDKRHFSNHSI</sequence>
<accession>A0AAV4RJ26</accession>
<evidence type="ECO:0000313" key="3">
    <source>
        <dbReference type="Proteomes" id="UP001054837"/>
    </source>
</evidence>
<feature type="coiled-coil region" evidence="1">
    <location>
        <begin position="16"/>
        <end position="47"/>
    </location>
</feature>
<comment type="caution">
    <text evidence="2">The sequence shown here is derived from an EMBL/GenBank/DDBJ whole genome shotgun (WGS) entry which is preliminary data.</text>
</comment>
<organism evidence="2 3">
    <name type="scientific">Caerostris darwini</name>
    <dbReference type="NCBI Taxonomy" id="1538125"/>
    <lineage>
        <taxon>Eukaryota</taxon>
        <taxon>Metazoa</taxon>
        <taxon>Ecdysozoa</taxon>
        <taxon>Arthropoda</taxon>
        <taxon>Chelicerata</taxon>
        <taxon>Arachnida</taxon>
        <taxon>Araneae</taxon>
        <taxon>Araneomorphae</taxon>
        <taxon>Entelegynae</taxon>
        <taxon>Araneoidea</taxon>
        <taxon>Araneidae</taxon>
        <taxon>Caerostris</taxon>
    </lineage>
</organism>
<keyword evidence="3" id="KW-1185">Reference proteome</keyword>
<evidence type="ECO:0000313" key="2">
    <source>
        <dbReference type="EMBL" id="GIY20492.1"/>
    </source>
</evidence>
<name>A0AAV4RJ26_9ARAC</name>
<reference evidence="2 3" key="1">
    <citation type="submission" date="2021-06" db="EMBL/GenBank/DDBJ databases">
        <title>Caerostris darwini draft genome.</title>
        <authorList>
            <person name="Kono N."/>
            <person name="Arakawa K."/>
        </authorList>
    </citation>
    <scope>NUCLEOTIDE SEQUENCE [LARGE SCALE GENOMIC DNA]</scope>
</reference>
<gene>
    <name evidence="2" type="ORF">CDAR_331</name>
</gene>
<dbReference type="EMBL" id="BPLQ01006175">
    <property type="protein sequence ID" value="GIY20492.1"/>
    <property type="molecule type" value="Genomic_DNA"/>
</dbReference>
<protein>
    <submittedName>
        <fullName evidence="2">Uncharacterized protein</fullName>
    </submittedName>
</protein>
<keyword evidence="1" id="KW-0175">Coiled coil</keyword>
<dbReference type="AlphaFoldDB" id="A0AAV4RJ26"/>
<evidence type="ECO:0000256" key="1">
    <source>
        <dbReference type="SAM" id="Coils"/>
    </source>
</evidence>
<proteinExistence type="predicted"/>